<feature type="region of interest" description="Disordered" evidence="1">
    <location>
        <begin position="223"/>
        <end position="246"/>
    </location>
</feature>
<evidence type="ECO:0000313" key="2">
    <source>
        <dbReference type="EMBL" id="MBB6173410.1"/>
    </source>
</evidence>
<dbReference type="Proteomes" id="UP000546642">
    <property type="component" value="Unassembled WGS sequence"/>
</dbReference>
<protein>
    <submittedName>
        <fullName evidence="2">Uncharacterized protein</fullName>
    </submittedName>
</protein>
<dbReference type="AlphaFoldDB" id="A0A7W9YJP7"/>
<accession>A0A7W9YJP7</accession>
<keyword evidence="3" id="KW-1185">Reference proteome</keyword>
<sequence>MSEDDIAAQTINVAEGYEKATMRRYAAEGRPVENGSAVGTLGGLVDTALRNESLLRYEEEYQQNERIKKLWKIAGDAGENSLGNLKFGGEVAAAVGGYVKDEALEKFFKAPGMVDQRTDGYTDEEQIREKVLLHLIQRKINAGESGEIREKIPEEMMNGNVIEFDREKWRYEPTDGGSEGDKYSSAAGSDKILDQLSAREIAEMGRFTEDSFGSYNKAKRELHYQNTKEGRESLRSGELENMLKDE</sequence>
<comment type="caution">
    <text evidence="2">The sequence shown here is derived from an EMBL/GenBank/DDBJ whole genome shotgun (WGS) entry which is preliminary data.</text>
</comment>
<reference evidence="2 3" key="1">
    <citation type="submission" date="2020-08" db="EMBL/GenBank/DDBJ databases">
        <title>Sequencing the genomes of 1000 actinobacteria strains.</title>
        <authorList>
            <person name="Klenk H.-P."/>
        </authorList>
    </citation>
    <scope>NUCLEOTIDE SEQUENCE [LARGE SCALE GENOMIC DNA]</scope>
    <source>
        <strain evidence="2 3">DSM 46659</strain>
    </source>
</reference>
<organism evidence="2 3">
    <name type="scientific">Nocardiopsis mwathae</name>
    <dbReference type="NCBI Taxonomy" id="1472723"/>
    <lineage>
        <taxon>Bacteria</taxon>
        <taxon>Bacillati</taxon>
        <taxon>Actinomycetota</taxon>
        <taxon>Actinomycetes</taxon>
        <taxon>Streptosporangiales</taxon>
        <taxon>Nocardiopsidaceae</taxon>
        <taxon>Nocardiopsis</taxon>
    </lineage>
</organism>
<evidence type="ECO:0000256" key="1">
    <source>
        <dbReference type="SAM" id="MobiDB-lite"/>
    </source>
</evidence>
<name>A0A7W9YJP7_9ACTN</name>
<dbReference type="EMBL" id="JACHDS010000001">
    <property type="protein sequence ID" value="MBB6173410.1"/>
    <property type="molecule type" value="Genomic_DNA"/>
</dbReference>
<gene>
    <name evidence="2" type="ORF">HNR23_003470</name>
</gene>
<dbReference type="RefSeq" id="WP_184076770.1">
    <property type="nucleotide sequence ID" value="NZ_JACHDS010000001.1"/>
</dbReference>
<evidence type="ECO:0000313" key="3">
    <source>
        <dbReference type="Proteomes" id="UP000546642"/>
    </source>
</evidence>
<proteinExistence type="predicted"/>